<reference evidence="5" key="1">
    <citation type="submission" date="2022-01" db="EMBL/GenBank/DDBJ databases">
        <authorList>
            <person name="King R."/>
        </authorList>
    </citation>
    <scope>NUCLEOTIDE SEQUENCE</scope>
</reference>
<feature type="chain" id="PRO_5040248720" description="AB hydrolase-1 domain-containing protein" evidence="3">
    <location>
        <begin position="21"/>
        <end position="416"/>
    </location>
</feature>
<dbReference type="Gene3D" id="3.40.50.1820">
    <property type="entry name" value="alpha/beta hydrolase"/>
    <property type="match status" value="1"/>
</dbReference>
<dbReference type="InterPro" id="IPR000073">
    <property type="entry name" value="AB_hydrolase_1"/>
</dbReference>
<evidence type="ECO:0000256" key="1">
    <source>
        <dbReference type="ARBA" id="ARBA00022963"/>
    </source>
</evidence>
<gene>
    <name evidence="5" type="ORF">PSYICH_LOCUS13567</name>
</gene>
<evidence type="ECO:0000313" key="6">
    <source>
        <dbReference type="Proteomes" id="UP001153636"/>
    </source>
</evidence>
<keyword evidence="2" id="KW-0443">Lipid metabolism</keyword>
<dbReference type="GO" id="GO:0016042">
    <property type="term" value="P:lipid catabolic process"/>
    <property type="evidence" value="ECO:0007669"/>
    <property type="project" value="UniProtKB-KW"/>
</dbReference>
<sequence>MFHEKTSVLVLISLVGYCLGVKVCPTESDYNNLFSTKCSENPDAGASPKEIVDRWNISTQTEHYLVTSDGYVFLVVQCVPYIEDLSAAAVVLGHGIALNSRGYLNMKNNTLVYNLLIHKHQVYLINFRGTIFSTNTTNGISIDQFEYWTFTYEHLGLEEVAITISLAKNITNRKVVYVGFSLGTTAAFALCSLKPIFCKEALVGIVALAPVAYLDILIPSALGLLAPIWPVNEHFVKEKYNGRIMPRNENELKLYTSNSISMKIFYNERILFFGNNPGSIPWQYYPVCIINNPDAIGHNVVEHFDQNILAAQFRRFDYKDKNKNTAVYGTPDPPNYAVPDISVKVSLMTGKNDLLATEKNALKLWNNLSLSARCTFHSIDEPNFTHENFMQHEYLFEKLVNPALTIIKNMEGGICS</sequence>
<dbReference type="Proteomes" id="UP001153636">
    <property type="component" value="Chromosome 7"/>
</dbReference>
<organism evidence="5 6">
    <name type="scientific">Psylliodes chrysocephalus</name>
    <dbReference type="NCBI Taxonomy" id="3402493"/>
    <lineage>
        <taxon>Eukaryota</taxon>
        <taxon>Metazoa</taxon>
        <taxon>Ecdysozoa</taxon>
        <taxon>Arthropoda</taxon>
        <taxon>Hexapoda</taxon>
        <taxon>Insecta</taxon>
        <taxon>Pterygota</taxon>
        <taxon>Neoptera</taxon>
        <taxon>Endopterygota</taxon>
        <taxon>Coleoptera</taxon>
        <taxon>Polyphaga</taxon>
        <taxon>Cucujiformia</taxon>
        <taxon>Chrysomeloidea</taxon>
        <taxon>Chrysomelidae</taxon>
        <taxon>Galerucinae</taxon>
        <taxon>Alticini</taxon>
        <taxon>Psylliodes</taxon>
    </lineage>
</organism>
<dbReference type="EMBL" id="OV651819">
    <property type="protein sequence ID" value="CAH1112907.1"/>
    <property type="molecule type" value="Genomic_DNA"/>
</dbReference>
<keyword evidence="1" id="KW-0442">Lipid degradation</keyword>
<dbReference type="InterPro" id="IPR029058">
    <property type="entry name" value="AB_hydrolase_fold"/>
</dbReference>
<keyword evidence="6" id="KW-1185">Reference proteome</keyword>
<proteinExistence type="predicted"/>
<evidence type="ECO:0000256" key="3">
    <source>
        <dbReference type="SAM" id="SignalP"/>
    </source>
</evidence>
<feature type="domain" description="AB hydrolase-1" evidence="4">
    <location>
        <begin position="89"/>
        <end position="200"/>
    </location>
</feature>
<evidence type="ECO:0000256" key="2">
    <source>
        <dbReference type="ARBA" id="ARBA00023098"/>
    </source>
</evidence>
<keyword evidence="3" id="KW-0732">Signal</keyword>
<dbReference type="OrthoDB" id="9974421at2759"/>
<dbReference type="Pfam" id="PF00561">
    <property type="entry name" value="Abhydrolase_1"/>
    <property type="match status" value="1"/>
</dbReference>
<protein>
    <recommendedName>
        <fullName evidence="4">AB hydrolase-1 domain-containing protein</fullName>
    </recommendedName>
</protein>
<evidence type="ECO:0000313" key="5">
    <source>
        <dbReference type="EMBL" id="CAH1112907.1"/>
    </source>
</evidence>
<dbReference type="AlphaFoldDB" id="A0A9P0D295"/>
<dbReference type="SUPFAM" id="SSF53474">
    <property type="entry name" value="alpha/beta-Hydrolases"/>
    <property type="match status" value="1"/>
</dbReference>
<feature type="signal peptide" evidence="3">
    <location>
        <begin position="1"/>
        <end position="20"/>
    </location>
</feature>
<evidence type="ECO:0000259" key="4">
    <source>
        <dbReference type="Pfam" id="PF00561"/>
    </source>
</evidence>
<dbReference type="PANTHER" id="PTHR11005">
    <property type="entry name" value="LYSOSOMAL ACID LIPASE-RELATED"/>
    <property type="match status" value="1"/>
</dbReference>
<name>A0A9P0D295_9CUCU</name>
<accession>A0A9P0D295</accession>